<feature type="DNA-binding region" description="H-T-H motif" evidence="4">
    <location>
        <begin position="33"/>
        <end position="52"/>
    </location>
</feature>
<organism evidence="6 7">
    <name type="scientific">Halovenus salina</name>
    <dbReference type="NCBI Taxonomy" id="1510225"/>
    <lineage>
        <taxon>Archaea</taxon>
        <taxon>Methanobacteriati</taxon>
        <taxon>Methanobacteriota</taxon>
        <taxon>Stenosarchaea group</taxon>
        <taxon>Halobacteria</taxon>
        <taxon>Halobacteriales</taxon>
        <taxon>Haloarculaceae</taxon>
        <taxon>Halovenus</taxon>
    </lineage>
</organism>
<dbReference type="RefSeq" id="WP_267162452.1">
    <property type="nucleotide sequence ID" value="NZ_CP112972.1"/>
</dbReference>
<evidence type="ECO:0000256" key="4">
    <source>
        <dbReference type="PROSITE-ProRule" id="PRU00335"/>
    </source>
</evidence>
<dbReference type="PROSITE" id="PS50977">
    <property type="entry name" value="HTH_TETR_2"/>
    <property type="match status" value="1"/>
</dbReference>
<evidence type="ECO:0000256" key="3">
    <source>
        <dbReference type="ARBA" id="ARBA00023163"/>
    </source>
</evidence>
<dbReference type="InterPro" id="IPR036271">
    <property type="entry name" value="Tet_transcr_reg_TetR-rel_C_sf"/>
</dbReference>
<dbReference type="SUPFAM" id="SSF48498">
    <property type="entry name" value="Tetracyclin repressor-like, C-terminal domain"/>
    <property type="match status" value="1"/>
</dbReference>
<gene>
    <name evidence="6" type="ORF">ACFQQG_17585</name>
</gene>
<evidence type="ECO:0000313" key="7">
    <source>
        <dbReference type="Proteomes" id="UP001596445"/>
    </source>
</evidence>
<evidence type="ECO:0000256" key="1">
    <source>
        <dbReference type="ARBA" id="ARBA00023015"/>
    </source>
</evidence>
<proteinExistence type="predicted"/>
<comment type="caution">
    <text evidence="6">The sequence shown here is derived from an EMBL/GenBank/DDBJ whole genome shotgun (WGS) entry which is preliminary data.</text>
</comment>
<feature type="domain" description="HTH tetR-type" evidence="5">
    <location>
        <begin position="10"/>
        <end position="70"/>
    </location>
</feature>
<dbReference type="GO" id="GO:0003677">
    <property type="term" value="F:DNA binding"/>
    <property type="evidence" value="ECO:0007669"/>
    <property type="project" value="UniProtKB-UniRule"/>
</dbReference>
<evidence type="ECO:0000256" key="2">
    <source>
        <dbReference type="ARBA" id="ARBA00023125"/>
    </source>
</evidence>
<evidence type="ECO:0000259" key="5">
    <source>
        <dbReference type="PROSITE" id="PS50977"/>
    </source>
</evidence>
<name>A0ABD5W675_9EURY</name>
<dbReference type="InterPro" id="IPR001647">
    <property type="entry name" value="HTH_TetR"/>
</dbReference>
<keyword evidence="3" id="KW-0804">Transcription</keyword>
<keyword evidence="7" id="KW-1185">Reference proteome</keyword>
<protein>
    <submittedName>
        <fullName evidence="6">TetR/AcrR family transcriptional regulator</fullName>
    </submittedName>
</protein>
<dbReference type="PANTHER" id="PTHR30055">
    <property type="entry name" value="HTH-TYPE TRANSCRIPTIONAL REGULATOR RUTR"/>
    <property type="match status" value="1"/>
</dbReference>
<keyword evidence="2 4" id="KW-0238">DNA-binding</keyword>
<dbReference type="EMBL" id="JBHSZI010000001">
    <property type="protein sequence ID" value="MFC7059666.1"/>
    <property type="molecule type" value="Genomic_DNA"/>
</dbReference>
<reference evidence="6 7" key="1">
    <citation type="journal article" date="2019" name="Int. J. Syst. Evol. Microbiol.">
        <title>The Global Catalogue of Microorganisms (GCM) 10K type strain sequencing project: providing services to taxonomists for standard genome sequencing and annotation.</title>
        <authorList>
            <consortium name="The Broad Institute Genomics Platform"/>
            <consortium name="The Broad Institute Genome Sequencing Center for Infectious Disease"/>
            <person name="Wu L."/>
            <person name="Ma J."/>
        </authorList>
    </citation>
    <scope>NUCLEOTIDE SEQUENCE [LARGE SCALE GENOMIC DNA]</scope>
    <source>
        <strain evidence="6 7">JCM 30072</strain>
    </source>
</reference>
<dbReference type="AlphaFoldDB" id="A0ABD5W675"/>
<accession>A0ABD5W675</accession>
<dbReference type="InterPro" id="IPR009057">
    <property type="entry name" value="Homeodomain-like_sf"/>
</dbReference>
<dbReference type="PANTHER" id="PTHR30055:SF234">
    <property type="entry name" value="HTH-TYPE TRANSCRIPTIONAL REGULATOR BETI"/>
    <property type="match status" value="1"/>
</dbReference>
<dbReference type="SUPFAM" id="SSF46689">
    <property type="entry name" value="Homeodomain-like"/>
    <property type="match status" value="1"/>
</dbReference>
<sequence>MRGFSDEERERIRRDLLEAGRSLFPKFGLQKTTISDLTDEVGIGRSTFYRFFDSKEDLYLAVLEAEGEKVSRRLAEQNLDDVTDPEEVVTQFLHFIFEEIETNPLVRQLIISGELDRVRSHRTEAEREAERQEEIETIRAFLDPFVEQGHFYEDDPELVASAIAAIPYLTLHKDDIGTERYPNVRDVVIETFARGLVEDSE</sequence>
<dbReference type="Gene3D" id="1.10.357.10">
    <property type="entry name" value="Tetracycline Repressor, domain 2"/>
    <property type="match status" value="1"/>
</dbReference>
<dbReference type="Pfam" id="PF00440">
    <property type="entry name" value="TetR_N"/>
    <property type="match status" value="1"/>
</dbReference>
<dbReference type="GeneID" id="76631851"/>
<evidence type="ECO:0000313" key="6">
    <source>
        <dbReference type="EMBL" id="MFC7059666.1"/>
    </source>
</evidence>
<keyword evidence="1" id="KW-0805">Transcription regulation</keyword>
<dbReference type="PRINTS" id="PR00455">
    <property type="entry name" value="HTHTETR"/>
</dbReference>
<dbReference type="InterPro" id="IPR050109">
    <property type="entry name" value="HTH-type_TetR-like_transc_reg"/>
</dbReference>
<dbReference type="Proteomes" id="UP001596445">
    <property type="component" value="Unassembled WGS sequence"/>
</dbReference>